<dbReference type="InterPro" id="IPR026961">
    <property type="entry name" value="PGG_dom"/>
</dbReference>
<proteinExistence type="predicted"/>
<dbReference type="PROSITE" id="PS50088">
    <property type="entry name" value="ANK_REPEAT"/>
    <property type="match status" value="2"/>
</dbReference>
<dbReference type="PANTHER" id="PTHR24128:SF24">
    <property type="entry name" value="ANKYRIN REPEAT PROTEIN"/>
    <property type="match status" value="1"/>
</dbReference>
<dbReference type="InterPro" id="IPR036770">
    <property type="entry name" value="Ankyrin_rpt-contain_sf"/>
</dbReference>
<sequence length="491" mass="55318">MGEEMKRAAQIGDTDAFYKIIEDNPSILKQIDALEFVETPLHTAASFGQTDFAIEMLSLMPSFGRKLDLRGYSPLHLALSNEQEDTVKLLIRYDPTLIQGRSRERITPLRYVAAQTDNADLLSEFLLACPTAIKEVTIRGETAVHLAVLRNKFPAFKVLMGWLYRTGNKKILDWKDNEGSTVLHIAAETGQVEVVKILAKELVHLDIRNRYDMTALDIVEERKTCSQNHSAFSVDSNQEYVNIQKILHKVGAMKTSDLPKNFKMADLLQEIPRFIDLANVIRSQAAVIVDSRKGLTDDVRNAYLVVTILLVTASFQAVLSPPGGGWERKDDDTNNNNTSLVMPANTTNSSIHRHSFPIRRGPKKDLFYSFLIMNSITFALAVALTFTLLPFHVETTALLLWSLLFLMVTYSMSVILISPNYNGQWIIAAACSFAALFGVHGFFIFSKLTQVAGSRWIPIPCVTNFIRRTCTGDLKRYRMERKVRLSKYNST</sequence>
<dbReference type="Proteomes" id="UP000826656">
    <property type="component" value="Unassembled WGS sequence"/>
</dbReference>
<feature type="repeat" description="ANK" evidence="1">
    <location>
        <begin position="70"/>
        <end position="92"/>
    </location>
</feature>
<feature type="transmembrane region" description="Helical" evidence="2">
    <location>
        <begin position="302"/>
        <end position="319"/>
    </location>
</feature>
<accession>A0ABQ7ULX9</accession>
<dbReference type="Pfam" id="PF12796">
    <property type="entry name" value="Ank_2"/>
    <property type="match status" value="2"/>
</dbReference>
<keyword evidence="2" id="KW-0812">Transmembrane</keyword>
<dbReference type="Gene3D" id="1.25.40.20">
    <property type="entry name" value="Ankyrin repeat-containing domain"/>
    <property type="match status" value="1"/>
</dbReference>
<evidence type="ECO:0000256" key="2">
    <source>
        <dbReference type="SAM" id="Phobius"/>
    </source>
</evidence>
<feature type="domain" description="PGG" evidence="3">
    <location>
        <begin position="297"/>
        <end position="413"/>
    </location>
</feature>
<name>A0ABQ7ULX9_SOLTU</name>
<dbReference type="SUPFAM" id="SSF48403">
    <property type="entry name" value="Ankyrin repeat"/>
    <property type="match status" value="1"/>
</dbReference>
<reference evidence="4 5" key="1">
    <citation type="journal article" date="2021" name="bioRxiv">
        <title>Chromosome-scale and haplotype-resolved genome assembly of a tetraploid potato cultivar.</title>
        <authorList>
            <person name="Sun H."/>
            <person name="Jiao W.-B."/>
            <person name="Krause K."/>
            <person name="Campoy J.A."/>
            <person name="Goel M."/>
            <person name="Folz-Donahue K."/>
            <person name="Kukat C."/>
            <person name="Huettel B."/>
            <person name="Schneeberger K."/>
        </authorList>
    </citation>
    <scope>NUCLEOTIDE SEQUENCE [LARGE SCALE GENOMIC DNA]</scope>
    <source>
        <strain evidence="4">SolTubOtavaFocal</strain>
        <tissue evidence="4">Leaves</tissue>
    </source>
</reference>
<dbReference type="PROSITE" id="PS50297">
    <property type="entry name" value="ANK_REP_REGION"/>
    <property type="match status" value="2"/>
</dbReference>
<organism evidence="4 5">
    <name type="scientific">Solanum tuberosum</name>
    <name type="common">Potato</name>
    <dbReference type="NCBI Taxonomy" id="4113"/>
    <lineage>
        <taxon>Eukaryota</taxon>
        <taxon>Viridiplantae</taxon>
        <taxon>Streptophyta</taxon>
        <taxon>Embryophyta</taxon>
        <taxon>Tracheophyta</taxon>
        <taxon>Spermatophyta</taxon>
        <taxon>Magnoliopsida</taxon>
        <taxon>eudicotyledons</taxon>
        <taxon>Gunneridae</taxon>
        <taxon>Pentapetalae</taxon>
        <taxon>asterids</taxon>
        <taxon>lamiids</taxon>
        <taxon>Solanales</taxon>
        <taxon>Solanaceae</taxon>
        <taxon>Solanoideae</taxon>
        <taxon>Solaneae</taxon>
        <taxon>Solanum</taxon>
    </lineage>
</organism>
<feature type="transmembrane region" description="Helical" evidence="2">
    <location>
        <begin position="425"/>
        <end position="445"/>
    </location>
</feature>
<feature type="transmembrane region" description="Helical" evidence="2">
    <location>
        <begin position="398"/>
        <end position="419"/>
    </location>
</feature>
<dbReference type="EMBL" id="JAIVGD010000019">
    <property type="protein sequence ID" value="KAH0749918.1"/>
    <property type="molecule type" value="Genomic_DNA"/>
</dbReference>
<comment type="caution">
    <text evidence="4">The sequence shown here is derived from an EMBL/GenBank/DDBJ whole genome shotgun (WGS) entry which is preliminary data.</text>
</comment>
<keyword evidence="1" id="KW-0040">ANK repeat</keyword>
<evidence type="ECO:0000259" key="3">
    <source>
        <dbReference type="Pfam" id="PF13962"/>
    </source>
</evidence>
<evidence type="ECO:0000313" key="4">
    <source>
        <dbReference type="EMBL" id="KAH0749918.1"/>
    </source>
</evidence>
<dbReference type="SMART" id="SM00248">
    <property type="entry name" value="ANK"/>
    <property type="match status" value="5"/>
</dbReference>
<keyword evidence="2" id="KW-1133">Transmembrane helix</keyword>
<dbReference type="InterPro" id="IPR002110">
    <property type="entry name" value="Ankyrin_rpt"/>
</dbReference>
<protein>
    <recommendedName>
        <fullName evidence="3">PGG domain-containing protein</fullName>
    </recommendedName>
</protein>
<dbReference type="Pfam" id="PF13962">
    <property type="entry name" value="PGG"/>
    <property type="match status" value="1"/>
</dbReference>
<keyword evidence="5" id="KW-1185">Reference proteome</keyword>
<evidence type="ECO:0000256" key="1">
    <source>
        <dbReference type="PROSITE-ProRule" id="PRU00023"/>
    </source>
</evidence>
<dbReference type="PANTHER" id="PTHR24128">
    <property type="entry name" value="HOMEOBOX PROTEIN WARIAI"/>
    <property type="match status" value="1"/>
</dbReference>
<keyword evidence="2" id="KW-0472">Membrane</keyword>
<feature type="repeat" description="ANK" evidence="1">
    <location>
        <begin position="178"/>
        <end position="210"/>
    </location>
</feature>
<gene>
    <name evidence="4" type="ORF">KY290_029150</name>
</gene>
<feature type="transmembrane region" description="Helical" evidence="2">
    <location>
        <begin position="366"/>
        <end position="391"/>
    </location>
</feature>
<evidence type="ECO:0000313" key="5">
    <source>
        <dbReference type="Proteomes" id="UP000826656"/>
    </source>
</evidence>